<reference evidence="2 3" key="1">
    <citation type="journal article" date="2016" name="Int. J. Syst. Evol. Microbiol.">
        <title>Streptococcuspantholopis sp. nov., isolated from faeces of the Tibetan antelope (Pantholops hodgsonii).</title>
        <authorList>
            <person name="Bai X."/>
            <person name="Xiong Y."/>
            <person name="Lu S."/>
            <person name="Jin D."/>
            <person name="Lai X."/>
            <person name="Yang J."/>
            <person name="Niu L."/>
            <person name="Hu S."/>
            <person name="Meng X."/>
            <person name="Pu J."/>
            <person name="Ye C."/>
            <person name="Xu J."/>
        </authorList>
    </citation>
    <scope>NUCLEOTIDE SEQUENCE [LARGE SCALE GENOMIC DNA]</scope>
    <source>
        <strain evidence="2 3">TA 26</strain>
    </source>
</reference>
<accession>A0A172Q579</accession>
<dbReference type="Proteomes" id="UP000077317">
    <property type="component" value="Chromosome"/>
</dbReference>
<proteinExistence type="predicted"/>
<evidence type="ECO:0000313" key="2">
    <source>
        <dbReference type="EMBL" id="AND78604.1"/>
    </source>
</evidence>
<dbReference type="AlphaFoldDB" id="A0A172Q579"/>
<dbReference type="Pfam" id="PF02558">
    <property type="entry name" value="ApbA"/>
    <property type="match status" value="1"/>
</dbReference>
<gene>
    <name evidence="2" type="ORF">A0O21_00475</name>
</gene>
<reference evidence="3" key="2">
    <citation type="submission" date="2016-03" db="EMBL/GenBank/DDBJ databases">
        <title>Streptococcus antelopensis sp. nov., isolated from the feces of the Tibetan antelope (Pantholops hodgsonii) in Hoh Xil National Nature Reserve, Qinghai, China.</title>
        <authorList>
            <person name="Bai X."/>
        </authorList>
    </citation>
    <scope>NUCLEOTIDE SEQUENCE [LARGE SCALE GENOMIC DNA]</scope>
    <source>
        <strain evidence="3">TA 26</strain>
    </source>
</reference>
<sequence length="313" mass="36019">MSRYLIYGAGTIGLTLAWLLSPYNDVDVLVRKPLTKPVSLAVKDLRQKAKVYEKKTFQPKTVLEYKKTYDCVLVTVNRYQLHEILPVLSAKQGLTKGFIFIQNHWNLINELKGCLPKEKIMAAFPSNIGGGRDQKGLEVILFDEAVRLGGFNKKLIQTFRNDLHQAGVKTAYDKNIFAWLKVHYLQQSITAGALLEKKDFQTLAQDRQALQRMVRALREGVDVCYRLEPATRRIGITKMIRLPITCVTAVLQKLFLNQNTQEMVRNHMKQGLSEWIYGYQEVLADGLEAGLEMTYWKSYQTGLENYLRNERRN</sequence>
<dbReference type="KEGG" id="spat:A0O21_00475"/>
<dbReference type="Gene3D" id="3.40.50.720">
    <property type="entry name" value="NAD(P)-binding Rossmann-like Domain"/>
    <property type="match status" value="1"/>
</dbReference>
<evidence type="ECO:0000313" key="3">
    <source>
        <dbReference type="Proteomes" id="UP000077317"/>
    </source>
</evidence>
<name>A0A172Q579_9STRE</name>
<dbReference type="OrthoDB" id="9793586at2"/>
<organism evidence="2 3">
    <name type="scientific">Streptococcus pantholopis</name>
    <dbReference type="NCBI Taxonomy" id="1811193"/>
    <lineage>
        <taxon>Bacteria</taxon>
        <taxon>Bacillati</taxon>
        <taxon>Bacillota</taxon>
        <taxon>Bacilli</taxon>
        <taxon>Lactobacillales</taxon>
        <taxon>Streptococcaceae</taxon>
        <taxon>Streptococcus</taxon>
    </lineage>
</organism>
<evidence type="ECO:0000259" key="1">
    <source>
        <dbReference type="Pfam" id="PF02558"/>
    </source>
</evidence>
<dbReference type="RefSeq" id="WP_067059974.1">
    <property type="nucleotide sequence ID" value="NZ_CP014699.1"/>
</dbReference>
<feature type="domain" description="Ketopantoate reductase N-terminal" evidence="1">
    <location>
        <begin position="5"/>
        <end position="136"/>
    </location>
</feature>
<dbReference type="STRING" id="1811193.A0O21_00475"/>
<dbReference type="InterPro" id="IPR013332">
    <property type="entry name" value="KPR_N"/>
</dbReference>
<protein>
    <recommendedName>
        <fullName evidence="1">Ketopantoate reductase N-terminal domain-containing protein</fullName>
    </recommendedName>
</protein>
<keyword evidence="3" id="KW-1185">Reference proteome</keyword>
<dbReference type="EMBL" id="CP014699">
    <property type="protein sequence ID" value="AND78604.1"/>
    <property type="molecule type" value="Genomic_DNA"/>
</dbReference>